<gene>
    <name evidence="3" type="ORF">F8388_027310</name>
</gene>
<dbReference type="Pfam" id="PF07734">
    <property type="entry name" value="FBA_1"/>
    <property type="match status" value="1"/>
</dbReference>
<dbReference type="InterPro" id="IPR006527">
    <property type="entry name" value="F-box-assoc_dom_typ1"/>
</dbReference>
<dbReference type="InterPro" id="IPR001810">
    <property type="entry name" value="F-box_dom"/>
</dbReference>
<protein>
    <recommendedName>
        <fullName evidence="5">F-box domain-containing protein</fullName>
    </recommendedName>
</protein>
<sequence length="302" mass="34657">MTRRCTNLSNQQGSEIITDILVRLSVKDLLRYRCVSKPWCSLIDGPDFIKVTSTTPTPVWFSAGATSTGSTWIILTPPYDPINDDYKLIRGYLCYKEDGVLVGNALHWVVYKKPVSDVSNLIAAFDIVSEEYYVVPQPNFVDCDFHMTLNVLGSCLCLIANYTSERSSYFWETKADRIDIWVMKDYGVKESWTKLCSVVPSDEINFFCYVFPVTYLKHRGNQILMDQDSKKFILYDLESNKAKNVMCVCVCLQSLVGLGGRDGEISGKKAEKLRWKRKLKKEMKPKEEEAAKRELLRYKCSF</sequence>
<evidence type="ECO:0000313" key="4">
    <source>
        <dbReference type="Proteomes" id="UP000525078"/>
    </source>
</evidence>
<dbReference type="Pfam" id="PF00646">
    <property type="entry name" value="F-box"/>
    <property type="match status" value="1"/>
</dbReference>
<name>A0A7J6FPR3_CANSA</name>
<dbReference type="NCBIfam" id="TIGR01640">
    <property type="entry name" value="F_box_assoc_1"/>
    <property type="match status" value="1"/>
</dbReference>
<evidence type="ECO:0008006" key="5">
    <source>
        <dbReference type="Google" id="ProtNLM"/>
    </source>
</evidence>
<accession>A0A7J6FPR3</accession>
<comment type="caution">
    <text evidence="3">The sequence shown here is derived from an EMBL/GenBank/DDBJ whole genome shotgun (WGS) entry which is preliminary data.</text>
</comment>
<evidence type="ECO:0000313" key="3">
    <source>
        <dbReference type="EMBL" id="KAF4372637.1"/>
    </source>
</evidence>
<dbReference type="Proteomes" id="UP000525078">
    <property type="component" value="Unassembled WGS sequence"/>
</dbReference>
<dbReference type="InterPro" id="IPR017451">
    <property type="entry name" value="F-box-assoc_interact_dom"/>
</dbReference>
<dbReference type="SUPFAM" id="SSF81383">
    <property type="entry name" value="F-box domain"/>
    <property type="match status" value="1"/>
</dbReference>
<dbReference type="PANTHER" id="PTHR31672">
    <property type="entry name" value="BNACNNG10540D PROTEIN"/>
    <property type="match status" value="1"/>
</dbReference>
<evidence type="ECO:0000259" key="2">
    <source>
        <dbReference type="Pfam" id="PF07734"/>
    </source>
</evidence>
<dbReference type="AlphaFoldDB" id="A0A7J6FPR3"/>
<proteinExistence type="predicted"/>
<feature type="domain" description="F-box associated beta-propeller type 1" evidence="2">
    <location>
        <begin position="95"/>
        <end position="244"/>
    </location>
</feature>
<reference evidence="3 4" key="1">
    <citation type="journal article" date="2020" name="bioRxiv">
        <title>Sequence and annotation of 42 cannabis genomes reveals extensive copy number variation in cannabinoid synthesis and pathogen resistance genes.</title>
        <authorList>
            <person name="Mckernan K.J."/>
            <person name="Helbert Y."/>
            <person name="Kane L.T."/>
            <person name="Ebling H."/>
            <person name="Zhang L."/>
            <person name="Liu B."/>
            <person name="Eaton Z."/>
            <person name="Mclaughlin S."/>
            <person name="Kingan S."/>
            <person name="Baybayan P."/>
            <person name="Concepcion G."/>
            <person name="Jordan M."/>
            <person name="Riva A."/>
            <person name="Barbazuk W."/>
            <person name="Harkins T."/>
        </authorList>
    </citation>
    <scope>NUCLEOTIDE SEQUENCE [LARGE SCALE GENOMIC DNA]</scope>
    <source>
        <strain evidence="4">cv. Jamaican Lion 4</strain>
        <tissue evidence="3">Leaf</tissue>
    </source>
</reference>
<dbReference type="PANTHER" id="PTHR31672:SF13">
    <property type="entry name" value="F-BOX PROTEIN CPR30-LIKE"/>
    <property type="match status" value="1"/>
</dbReference>
<organism evidence="3 4">
    <name type="scientific">Cannabis sativa</name>
    <name type="common">Hemp</name>
    <name type="synonym">Marijuana</name>
    <dbReference type="NCBI Taxonomy" id="3483"/>
    <lineage>
        <taxon>Eukaryota</taxon>
        <taxon>Viridiplantae</taxon>
        <taxon>Streptophyta</taxon>
        <taxon>Embryophyta</taxon>
        <taxon>Tracheophyta</taxon>
        <taxon>Spermatophyta</taxon>
        <taxon>Magnoliopsida</taxon>
        <taxon>eudicotyledons</taxon>
        <taxon>Gunneridae</taxon>
        <taxon>Pentapetalae</taxon>
        <taxon>rosids</taxon>
        <taxon>fabids</taxon>
        <taxon>Rosales</taxon>
        <taxon>Cannabaceae</taxon>
        <taxon>Cannabis</taxon>
    </lineage>
</organism>
<evidence type="ECO:0000259" key="1">
    <source>
        <dbReference type="Pfam" id="PF00646"/>
    </source>
</evidence>
<feature type="domain" description="F-box" evidence="1">
    <location>
        <begin position="15"/>
        <end position="49"/>
    </location>
</feature>
<dbReference type="InterPro" id="IPR050796">
    <property type="entry name" value="SCF_F-box_component"/>
</dbReference>
<dbReference type="InterPro" id="IPR036047">
    <property type="entry name" value="F-box-like_dom_sf"/>
</dbReference>
<dbReference type="EMBL" id="JAATIP010000105">
    <property type="protein sequence ID" value="KAF4372637.1"/>
    <property type="molecule type" value="Genomic_DNA"/>
</dbReference>